<evidence type="ECO:0008006" key="4">
    <source>
        <dbReference type="Google" id="ProtNLM"/>
    </source>
</evidence>
<name>A0ABM7RQX2_9BACT</name>
<reference evidence="2 3" key="1">
    <citation type="submission" date="2021-06" db="EMBL/GenBank/DDBJ databases">
        <title>Complete genome of Haloferula helveola possessing various polysaccharide degrading enzymes.</title>
        <authorList>
            <person name="Takami H."/>
            <person name="Huang C."/>
            <person name="Hamasaki K."/>
        </authorList>
    </citation>
    <scope>NUCLEOTIDE SEQUENCE [LARGE SCALE GENOMIC DNA]</scope>
    <source>
        <strain evidence="2 3">CN-1</strain>
    </source>
</reference>
<keyword evidence="1" id="KW-0472">Membrane</keyword>
<proteinExistence type="predicted"/>
<gene>
    <name evidence="2" type="ORF">HAHE_36720</name>
</gene>
<protein>
    <recommendedName>
        <fullName evidence="4">Integron gene cassette protein</fullName>
    </recommendedName>
</protein>
<keyword evidence="1" id="KW-1133">Transmembrane helix</keyword>
<feature type="transmembrane region" description="Helical" evidence="1">
    <location>
        <begin position="20"/>
        <end position="39"/>
    </location>
</feature>
<organism evidence="2 3">
    <name type="scientific">Haloferula helveola</name>
    <dbReference type="NCBI Taxonomy" id="490095"/>
    <lineage>
        <taxon>Bacteria</taxon>
        <taxon>Pseudomonadati</taxon>
        <taxon>Verrucomicrobiota</taxon>
        <taxon>Verrucomicrobiia</taxon>
        <taxon>Verrucomicrobiales</taxon>
        <taxon>Verrucomicrobiaceae</taxon>
        <taxon>Haloferula</taxon>
    </lineage>
</organism>
<sequence length="132" mass="14850">MHRFASRRTLWRLKFSSLCFLACGATWIALPAALVWGMFFHDPRGIRLTIILLGSAFGVGLLYLMTSGNLRCPLCRGQLLRKLAATPVSPKASRAFGSVRAAIALRALFTRWFRCFHCGEPCNTREPRQRGH</sequence>
<evidence type="ECO:0000313" key="2">
    <source>
        <dbReference type="EMBL" id="BCX49764.1"/>
    </source>
</evidence>
<keyword evidence="1" id="KW-0812">Transmembrane</keyword>
<dbReference type="EMBL" id="AP024702">
    <property type="protein sequence ID" value="BCX49764.1"/>
    <property type="molecule type" value="Genomic_DNA"/>
</dbReference>
<feature type="transmembrane region" description="Helical" evidence="1">
    <location>
        <begin position="45"/>
        <end position="64"/>
    </location>
</feature>
<keyword evidence="3" id="KW-1185">Reference proteome</keyword>
<evidence type="ECO:0000313" key="3">
    <source>
        <dbReference type="Proteomes" id="UP001374893"/>
    </source>
</evidence>
<evidence type="ECO:0000256" key="1">
    <source>
        <dbReference type="SAM" id="Phobius"/>
    </source>
</evidence>
<dbReference type="Proteomes" id="UP001374893">
    <property type="component" value="Chromosome"/>
</dbReference>
<accession>A0ABM7RQX2</accession>